<dbReference type="Gene3D" id="1.10.10.10">
    <property type="entry name" value="Winged helix-like DNA-binding domain superfamily/Winged helix DNA-binding domain"/>
    <property type="match status" value="1"/>
</dbReference>
<dbReference type="OrthoDB" id="8635520at2"/>
<reference evidence="6 7" key="1">
    <citation type="submission" date="2018-11" db="EMBL/GenBank/DDBJ databases">
        <title>Sequencing the genomes of 1000 actinobacteria strains.</title>
        <authorList>
            <person name="Klenk H.-P."/>
        </authorList>
    </citation>
    <scope>NUCLEOTIDE SEQUENCE [LARGE SCALE GENOMIC DNA]</scope>
    <source>
        <strain evidence="6 7">DSM 44254</strain>
    </source>
</reference>
<feature type="domain" description="HTH marR-type" evidence="5">
    <location>
        <begin position="1"/>
        <end position="131"/>
    </location>
</feature>
<dbReference type="SMART" id="SM00347">
    <property type="entry name" value="HTH_MARR"/>
    <property type="match status" value="1"/>
</dbReference>
<dbReference type="PANTHER" id="PTHR33164">
    <property type="entry name" value="TRANSCRIPTIONAL REGULATOR, MARR FAMILY"/>
    <property type="match status" value="1"/>
</dbReference>
<dbReference type="PRINTS" id="PR00598">
    <property type="entry name" value="HTHMARR"/>
</dbReference>
<comment type="caution">
    <text evidence="6">The sequence shown here is derived from an EMBL/GenBank/DDBJ whole genome shotgun (WGS) entry which is preliminary data.</text>
</comment>
<organism evidence="6 7">
    <name type="scientific">Actinocorallia herbida</name>
    <dbReference type="NCBI Taxonomy" id="58109"/>
    <lineage>
        <taxon>Bacteria</taxon>
        <taxon>Bacillati</taxon>
        <taxon>Actinomycetota</taxon>
        <taxon>Actinomycetes</taxon>
        <taxon>Streptosporangiales</taxon>
        <taxon>Thermomonosporaceae</taxon>
        <taxon>Actinocorallia</taxon>
    </lineage>
</organism>
<keyword evidence="1" id="KW-0805">Transcription regulation</keyword>
<keyword evidence="3" id="KW-0804">Transcription</keyword>
<dbReference type="SUPFAM" id="SSF46785">
    <property type="entry name" value="Winged helix' DNA-binding domain"/>
    <property type="match status" value="1"/>
</dbReference>
<dbReference type="InterPro" id="IPR036390">
    <property type="entry name" value="WH_DNA-bd_sf"/>
</dbReference>
<sequence length="153" mass="16756">MLGWTLTVLLREWRARVEEIARDLPQGVRGYQVLSAATHGTPPTQAALAARLGIDRTVMTYLLDAFEGCDLLRREPDPNDRRARRVVPTDHGRGVLADLDAQVARTEDDLLRGLAPEEKALLLALMERAASTASPGADRCTEVLDPPGRPPRG</sequence>
<evidence type="ECO:0000256" key="3">
    <source>
        <dbReference type="ARBA" id="ARBA00023163"/>
    </source>
</evidence>
<accession>A0A3N1D0T4</accession>
<dbReference type="GO" id="GO:0003700">
    <property type="term" value="F:DNA-binding transcription factor activity"/>
    <property type="evidence" value="ECO:0007669"/>
    <property type="project" value="InterPro"/>
</dbReference>
<dbReference type="GO" id="GO:0006950">
    <property type="term" value="P:response to stress"/>
    <property type="evidence" value="ECO:0007669"/>
    <property type="project" value="TreeGrafter"/>
</dbReference>
<dbReference type="EMBL" id="RJKE01000001">
    <property type="protein sequence ID" value="ROO87143.1"/>
    <property type="molecule type" value="Genomic_DNA"/>
</dbReference>
<proteinExistence type="predicted"/>
<dbReference type="GO" id="GO:0003677">
    <property type="term" value="F:DNA binding"/>
    <property type="evidence" value="ECO:0007669"/>
    <property type="project" value="UniProtKB-KW"/>
</dbReference>
<evidence type="ECO:0000313" key="6">
    <source>
        <dbReference type="EMBL" id="ROO87143.1"/>
    </source>
</evidence>
<name>A0A3N1D0T4_9ACTN</name>
<keyword evidence="2 6" id="KW-0238">DNA-binding</keyword>
<keyword evidence="7" id="KW-1185">Reference proteome</keyword>
<feature type="region of interest" description="Disordered" evidence="4">
    <location>
        <begin position="131"/>
        <end position="153"/>
    </location>
</feature>
<evidence type="ECO:0000313" key="7">
    <source>
        <dbReference type="Proteomes" id="UP000272400"/>
    </source>
</evidence>
<dbReference type="Pfam" id="PF12802">
    <property type="entry name" value="MarR_2"/>
    <property type="match status" value="1"/>
</dbReference>
<gene>
    <name evidence="6" type="ORF">EDD29_4734</name>
</gene>
<evidence type="ECO:0000256" key="4">
    <source>
        <dbReference type="SAM" id="MobiDB-lite"/>
    </source>
</evidence>
<dbReference type="Proteomes" id="UP000272400">
    <property type="component" value="Unassembled WGS sequence"/>
</dbReference>
<dbReference type="InterPro" id="IPR036388">
    <property type="entry name" value="WH-like_DNA-bd_sf"/>
</dbReference>
<dbReference type="PANTHER" id="PTHR33164:SF64">
    <property type="entry name" value="TRANSCRIPTIONAL REGULATOR SLYA"/>
    <property type="match status" value="1"/>
</dbReference>
<dbReference type="InterPro" id="IPR000835">
    <property type="entry name" value="HTH_MarR-typ"/>
</dbReference>
<dbReference type="InterPro" id="IPR039422">
    <property type="entry name" value="MarR/SlyA-like"/>
</dbReference>
<dbReference type="AlphaFoldDB" id="A0A3N1D0T4"/>
<evidence type="ECO:0000259" key="5">
    <source>
        <dbReference type="PROSITE" id="PS50995"/>
    </source>
</evidence>
<evidence type="ECO:0000256" key="1">
    <source>
        <dbReference type="ARBA" id="ARBA00023015"/>
    </source>
</evidence>
<evidence type="ECO:0000256" key="2">
    <source>
        <dbReference type="ARBA" id="ARBA00023125"/>
    </source>
</evidence>
<protein>
    <submittedName>
        <fullName evidence="6">DNA-binding MarR family transcriptional regulator</fullName>
    </submittedName>
</protein>
<dbReference type="PROSITE" id="PS50995">
    <property type="entry name" value="HTH_MARR_2"/>
    <property type="match status" value="1"/>
</dbReference>